<keyword evidence="2" id="KW-1185">Reference proteome</keyword>
<reference evidence="1 2" key="1">
    <citation type="submission" date="2017-06" db="EMBL/GenBank/DDBJ databases">
        <title>Genome sequencing of cyanobaciteial culture collection at National Institute for Environmental Studies (NIES).</title>
        <authorList>
            <person name="Hirose Y."/>
            <person name="Shimura Y."/>
            <person name="Fujisawa T."/>
            <person name="Nakamura Y."/>
            <person name="Kawachi M."/>
        </authorList>
    </citation>
    <scope>NUCLEOTIDE SEQUENCE [LARGE SCALE GENOMIC DNA]</scope>
    <source>
        <strain evidence="1 2">NIES-806</strain>
    </source>
</reference>
<gene>
    <name evidence="1" type="ORF">NIES806_08640</name>
</gene>
<accession>A0A1Z4UZS2</accession>
<dbReference type="KEGG" id="dcm:NIES806_08640"/>
<dbReference type="Proteomes" id="UP000218702">
    <property type="component" value="Chromosome"/>
</dbReference>
<name>A0A1Z4UZS2_9CYAN</name>
<evidence type="ECO:0000313" key="2">
    <source>
        <dbReference type="Proteomes" id="UP000218702"/>
    </source>
</evidence>
<proteinExistence type="predicted"/>
<dbReference type="EMBL" id="AP018316">
    <property type="protein sequence ID" value="BAZ84673.1"/>
    <property type="molecule type" value="Genomic_DNA"/>
</dbReference>
<dbReference type="AlphaFoldDB" id="A0A1Z4UZS2"/>
<evidence type="ECO:0000313" key="1">
    <source>
        <dbReference type="EMBL" id="BAZ84673.1"/>
    </source>
</evidence>
<sequence length="42" mass="4950">MVDPRYAEVWISSIILLISGKELILLTSDYLFKVFLFLQFIN</sequence>
<protein>
    <submittedName>
        <fullName evidence="1">Uncharacterized protein</fullName>
    </submittedName>
</protein>
<organism evidence="1 2">
    <name type="scientific">Dolichospermum compactum NIES-806</name>
    <dbReference type="NCBI Taxonomy" id="1973481"/>
    <lineage>
        <taxon>Bacteria</taxon>
        <taxon>Bacillati</taxon>
        <taxon>Cyanobacteriota</taxon>
        <taxon>Cyanophyceae</taxon>
        <taxon>Nostocales</taxon>
        <taxon>Aphanizomenonaceae</taxon>
        <taxon>Dolichospermum</taxon>
        <taxon>Dolichospermum compactum</taxon>
    </lineage>
</organism>